<keyword evidence="4" id="KW-1185">Reference proteome</keyword>
<sequence>MKFFLLQIPAPPMVRILNTGVDNADLIWQEPYPSSGLIDKYKCKYAVAGTKQYQERQFPSYNPCGEEVIRMQQLSPTPSGAKLHCGRIDGLQPEKQYTFMVSAGDRSGTWSPWSEPQVGHISEGPVQVISLNKLGGGTNSVLIAWNVRPTDAARVVGYRIHVTPVLQHGAKPISFTVDRSTLQYNIDNLSPNTRYNITVDATTDGIHYHPGTAIEVRTDSVPVDSLMVTPRVIEEQATSVTLEWNAPGGNVSGFVVEYCLGDGVWQQYSRRIPAYPGRRVYTAQVDQLPTN</sequence>
<dbReference type="PROSITE" id="PS50853">
    <property type="entry name" value="FN3"/>
    <property type="match status" value="2"/>
</dbReference>
<evidence type="ECO:0000313" key="3">
    <source>
        <dbReference type="EMBL" id="VDO16048.1"/>
    </source>
</evidence>
<protein>
    <submittedName>
        <fullName evidence="5">Fibronectin type-III domain-containing protein</fullName>
    </submittedName>
</protein>
<keyword evidence="1" id="KW-0677">Repeat</keyword>
<name>A0A0R3QEJ6_9BILA</name>
<dbReference type="AlphaFoldDB" id="A0A0R3QEJ6"/>
<dbReference type="Pfam" id="PF00041">
    <property type="entry name" value="fn3"/>
    <property type="match status" value="1"/>
</dbReference>
<dbReference type="InterPro" id="IPR013783">
    <property type="entry name" value="Ig-like_fold"/>
</dbReference>
<dbReference type="CDD" id="cd00063">
    <property type="entry name" value="FN3"/>
    <property type="match status" value="3"/>
</dbReference>
<dbReference type="Proteomes" id="UP000280834">
    <property type="component" value="Unassembled WGS sequence"/>
</dbReference>
<evidence type="ECO:0000313" key="4">
    <source>
        <dbReference type="Proteomes" id="UP000280834"/>
    </source>
</evidence>
<dbReference type="PANTHER" id="PTHR46708:SF2">
    <property type="entry name" value="FIBRONECTIN TYPE-III DOMAIN-CONTAINING PROTEIN"/>
    <property type="match status" value="1"/>
</dbReference>
<dbReference type="SUPFAM" id="SSF49265">
    <property type="entry name" value="Fibronectin type III"/>
    <property type="match status" value="2"/>
</dbReference>
<dbReference type="EMBL" id="UZAG01003900">
    <property type="protein sequence ID" value="VDO16048.1"/>
    <property type="molecule type" value="Genomic_DNA"/>
</dbReference>
<proteinExistence type="predicted"/>
<feature type="domain" description="Fibronectin type-III" evidence="2">
    <location>
        <begin position="10"/>
        <end position="124"/>
    </location>
</feature>
<dbReference type="STRING" id="42155.A0A0R3QEJ6"/>
<dbReference type="InterPro" id="IPR003961">
    <property type="entry name" value="FN3_dom"/>
</dbReference>
<accession>A0A0R3QEJ6</accession>
<evidence type="ECO:0000256" key="1">
    <source>
        <dbReference type="ARBA" id="ARBA00022737"/>
    </source>
</evidence>
<dbReference type="InterPro" id="IPR050991">
    <property type="entry name" value="ECM_Regulatory_Proteins"/>
</dbReference>
<dbReference type="SMART" id="SM00060">
    <property type="entry name" value="FN3"/>
    <property type="match status" value="2"/>
</dbReference>
<reference evidence="5" key="1">
    <citation type="submission" date="2017-02" db="UniProtKB">
        <authorList>
            <consortium name="WormBaseParasite"/>
        </authorList>
    </citation>
    <scope>IDENTIFICATION</scope>
</reference>
<organism evidence="5">
    <name type="scientific">Brugia timori</name>
    <dbReference type="NCBI Taxonomy" id="42155"/>
    <lineage>
        <taxon>Eukaryota</taxon>
        <taxon>Metazoa</taxon>
        <taxon>Ecdysozoa</taxon>
        <taxon>Nematoda</taxon>
        <taxon>Chromadorea</taxon>
        <taxon>Rhabditida</taxon>
        <taxon>Spirurina</taxon>
        <taxon>Spiruromorpha</taxon>
        <taxon>Filarioidea</taxon>
        <taxon>Onchocercidae</taxon>
        <taxon>Brugia</taxon>
    </lineage>
</organism>
<dbReference type="InterPro" id="IPR036116">
    <property type="entry name" value="FN3_sf"/>
</dbReference>
<dbReference type="WBParaSite" id="BTMF_0000478601-mRNA-1">
    <property type="protein sequence ID" value="BTMF_0000478601-mRNA-1"/>
    <property type="gene ID" value="BTMF_0000478601"/>
</dbReference>
<dbReference type="Gene3D" id="2.60.40.10">
    <property type="entry name" value="Immunoglobulins"/>
    <property type="match status" value="3"/>
</dbReference>
<evidence type="ECO:0000313" key="5">
    <source>
        <dbReference type="WBParaSite" id="BTMF_0000478601-mRNA-1"/>
    </source>
</evidence>
<dbReference type="PANTHER" id="PTHR46708">
    <property type="entry name" value="TENASCIN"/>
    <property type="match status" value="1"/>
</dbReference>
<gene>
    <name evidence="3" type="ORF">BTMF_LOCUS4076</name>
</gene>
<reference evidence="3 4" key="2">
    <citation type="submission" date="2018-11" db="EMBL/GenBank/DDBJ databases">
        <authorList>
            <consortium name="Pathogen Informatics"/>
        </authorList>
    </citation>
    <scope>NUCLEOTIDE SEQUENCE [LARGE SCALE GENOMIC DNA]</scope>
</reference>
<evidence type="ECO:0000259" key="2">
    <source>
        <dbReference type="PROSITE" id="PS50853"/>
    </source>
</evidence>
<feature type="domain" description="Fibronectin type-III" evidence="2">
    <location>
        <begin position="125"/>
        <end position="221"/>
    </location>
</feature>